<dbReference type="Proteomes" id="UP001284601">
    <property type="component" value="Unassembled WGS sequence"/>
</dbReference>
<dbReference type="RefSeq" id="WP_318599225.1">
    <property type="nucleotide sequence ID" value="NZ_JAWSTH010000065.1"/>
</dbReference>
<name>A0ABU4HVC1_9ACTN</name>
<organism evidence="1 2">
    <name type="scientific">Conexibacter stalactiti</name>
    <dbReference type="NCBI Taxonomy" id="1940611"/>
    <lineage>
        <taxon>Bacteria</taxon>
        <taxon>Bacillati</taxon>
        <taxon>Actinomycetota</taxon>
        <taxon>Thermoleophilia</taxon>
        <taxon>Solirubrobacterales</taxon>
        <taxon>Conexibacteraceae</taxon>
        <taxon>Conexibacter</taxon>
    </lineage>
</organism>
<keyword evidence="2" id="KW-1185">Reference proteome</keyword>
<gene>
    <name evidence="1" type="ORF">R7226_20755</name>
</gene>
<accession>A0ABU4HVC1</accession>
<evidence type="ECO:0000313" key="2">
    <source>
        <dbReference type="Proteomes" id="UP001284601"/>
    </source>
</evidence>
<evidence type="ECO:0000313" key="1">
    <source>
        <dbReference type="EMBL" id="MDW5596789.1"/>
    </source>
</evidence>
<proteinExistence type="predicted"/>
<dbReference type="EMBL" id="JAWSTH010000065">
    <property type="protein sequence ID" value="MDW5596789.1"/>
    <property type="molecule type" value="Genomic_DNA"/>
</dbReference>
<protein>
    <submittedName>
        <fullName evidence="1">Uncharacterized protein</fullName>
    </submittedName>
</protein>
<reference evidence="2" key="1">
    <citation type="submission" date="2023-07" db="EMBL/GenBank/DDBJ databases">
        <title>Conexibacter stalactiti sp. nov., isolated from stalactites in a lava cave and emended description of the genus Conexibacter.</title>
        <authorList>
            <person name="Lee S.D."/>
        </authorList>
    </citation>
    <scope>NUCLEOTIDE SEQUENCE [LARGE SCALE GENOMIC DNA]</scope>
    <source>
        <strain evidence="2">KCTC 39840</strain>
    </source>
</reference>
<sequence>MARLTFPEIGSAHSLGVELEQQRLAHRAARIRRTLAAMRQLAASKRDEVPAPLRLGMSDFDRELTRVEQRLRELSREPLL</sequence>
<comment type="caution">
    <text evidence="1">The sequence shown here is derived from an EMBL/GenBank/DDBJ whole genome shotgun (WGS) entry which is preliminary data.</text>
</comment>